<proteinExistence type="predicted"/>
<evidence type="ECO:0000256" key="1">
    <source>
        <dbReference type="SAM" id="MobiDB-lite"/>
    </source>
</evidence>
<evidence type="ECO:0000313" key="3">
    <source>
        <dbReference type="Proteomes" id="UP001293593"/>
    </source>
</evidence>
<feature type="compositionally biased region" description="Polar residues" evidence="1">
    <location>
        <begin position="327"/>
        <end position="337"/>
    </location>
</feature>
<comment type="caution">
    <text evidence="2">The sequence shown here is derived from an EMBL/GenBank/DDBJ whole genome shotgun (WGS) entry which is preliminary data.</text>
</comment>
<feature type="compositionally biased region" description="Basic and acidic residues" evidence="1">
    <location>
        <begin position="423"/>
        <end position="437"/>
    </location>
</feature>
<sequence>MDQPNPNDNCNSSGDIPLKRKRGRPRKYPKPYAEENAHIPNIQNLNRNPVSGGNASVPPGFDRVNGSQLHRRDLGSDLNDPMVGQVVSCVIEAVFDAGYLLSAKVGNSNTTLRGLVLKPGHYAPISAENDVAPSVPMIQRNEIPFPTGTRVKNPHRRERNKHYVNVHRNADHMKKGSHPVNHSSGGAVSSSDLVASRGNNQQSMEKQTSSLLSRGTVVPVTLQPVNLQNGVMLSNQSSPQVMTQASLGSTPSVAKEILAEKNKMPFSQTLTTQNLFPRGMQNEDGLLNLSSAEVQSKVEAKSTRQPGLPFENLVSEVVRRVEAPSESIDTTDANNNKSVEKMSIKDSTSGPEEKVNGVGQPLLIKPLQAVQTVSVEHSASASRPSGNSEAGEKIDQSQILQDNIIENQPLQAEETVSGNKSDSNFKGEPDEKTGHAA</sequence>
<feature type="region of interest" description="Disordered" evidence="1">
    <location>
        <begin position="1"/>
        <end position="78"/>
    </location>
</feature>
<feature type="compositionally biased region" description="Polar residues" evidence="1">
    <location>
        <begin position="396"/>
        <end position="422"/>
    </location>
</feature>
<dbReference type="AlphaFoldDB" id="A0AAE1JRF0"/>
<dbReference type="PANTHER" id="PTHR34682:SF1">
    <property type="entry name" value="PROTEIN METABOLIC NETWORK MODULATOR 1"/>
    <property type="match status" value="1"/>
</dbReference>
<feature type="compositionally biased region" description="Polar residues" evidence="1">
    <location>
        <begin position="1"/>
        <end position="14"/>
    </location>
</feature>
<evidence type="ECO:0000313" key="2">
    <source>
        <dbReference type="EMBL" id="KAK4275475.1"/>
    </source>
</evidence>
<feature type="compositionally biased region" description="Polar residues" evidence="1">
    <location>
        <begin position="180"/>
        <end position="211"/>
    </location>
</feature>
<reference evidence="2" key="1">
    <citation type="submission" date="2023-10" db="EMBL/GenBank/DDBJ databases">
        <title>Chromosome-level genome of the transformable northern wattle, Acacia crassicarpa.</title>
        <authorList>
            <person name="Massaro I."/>
            <person name="Sinha N.R."/>
            <person name="Poethig S."/>
            <person name="Leichty A.R."/>
        </authorList>
    </citation>
    <scope>NUCLEOTIDE SEQUENCE</scope>
    <source>
        <strain evidence="2">Acra3RX</strain>
        <tissue evidence="2">Leaf</tissue>
    </source>
</reference>
<dbReference type="EMBL" id="JAWXYG010000004">
    <property type="protein sequence ID" value="KAK4275475.1"/>
    <property type="molecule type" value="Genomic_DNA"/>
</dbReference>
<protein>
    <recommendedName>
        <fullName evidence="4">AT hook motif-containing protein</fullName>
    </recommendedName>
</protein>
<feature type="region of interest" description="Disordered" evidence="1">
    <location>
        <begin position="171"/>
        <end position="211"/>
    </location>
</feature>
<dbReference type="InterPro" id="IPR045881">
    <property type="entry name" value="MNM1-like"/>
</dbReference>
<feature type="compositionally biased region" description="Polar residues" evidence="1">
    <location>
        <begin position="374"/>
        <end position="388"/>
    </location>
</feature>
<feature type="region of interest" description="Disordered" evidence="1">
    <location>
        <begin position="374"/>
        <end position="437"/>
    </location>
</feature>
<feature type="region of interest" description="Disordered" evidence="1">
    <location>
        <begin position="324"/>
        <end position="359"/>
    </location>
</feature>
<keyword evidence="3" id="KW-1185">Reference proteome</keyword>
<gene>
    <name evidence="2" type="ORF">QN277_018550</name>
</gene>
<dbReference type="Proteomes" id="UP001293593">
    <property type="component" value="Unassembled WGS sequence"/>
</dbReference>
<dbReference type="PANTHER" id="PTHR34682">
    <property type="entry name" value="AT HOOK MOTIF-CONTAINING PROTEIN"/>
    <property type="match status" value="1"/>
</dbReference>
<feature type="compositionally biased region" description="Polar residues" evidence="1">
    <location>
        <begin position="41"/>
        <end position="54"/>
    </location>
</feature>
<evidence type="ECO:0008006" key="4">
    <source>
        <dbReference type="Google" id="ProtNLM"/>
    </source>
</evidence>
<accession>A0AAE1JRF0</accession>
<feature type="compositionally biased region" description="Basic residues" evidence="1">
    <location>
        <begin position="19"/>
        <end position="29"/>
    </location>
</feature>
<organism evidence="2 3">
    <name type="scientific">Acacia crassicarpa</name>
    <name type="common">northern wattle</name>
    <dbReference type="NCBI Taxonomy" id="499986"/>
    <lineage>
        <taxon>Eukaryota</taxon>
        <taxon>Viridiplantae</taxon>
        <taxon>Streptophyta</taxon>
        <taxon>Embryophyta</taxon>
        <taxon>Tracheophyta</taxon>
        <taxon>Spermatophyta</taxon>
        <taxon>Magnoliopsida</taxon>
        <taxon>eudicotyledons</taxon>
        <taxon>Gunneridae</taxon>
        <taxon>Pentapetalae</taxon>
        <taxon>rosids</taxon>
        <taxon>fabids</taxon>
        <taxon>Fabales</taxon>
        <taxon>Fabaceae</taxon>
        <taxon>Caesalpinioideae</taxon>
        <taxon>mimosoid clade</taxon>
        <taxon>Acacieae</taxon>
        <taxon>Acacia</taxon>
    </lineage>
</organism>
<name>A0AAE1JRF0_9FABA</name>